<evidence type="ECO:0000313" key="3">
    <source>
        <dbReference type="EMBL" id="KAB7740662.1"/>
    </source>
</evidence>
<name>A0A6N6VND4_9HYPH</name>
<reference evidence="3 4" key="1">
    <citation type="submission" date="2019-09" db="EMBL/GenBank/DDBJ databases">
        <title>Parvibaculum sedimenti sp. nov., isolated from sediment.</title>
        <authorList>
            <person name="Wang Y."/>
        </authorList>
    </citation>
    <scope>NUCLEOTIDE SEQUENCE [LARGE SCALE GENOMIC DNA]</scope>
    <source>
        <strain evidence="3 4">HXT-9</strain>
    </source>
</reference>
<protein>
    <submittedName>
        <fullName evidence="3">Glycosyltransferase</fullName>
    </submittedName>
</protein>
<accession>A0A6N6VND4</accession>
<evidence type="ECO:0000259" key="1">
    <source>
        <dbReference type="Pfam" id="PF00534"/>
    </source>
</evidence>
<dbReference type="AlphaFoldDB" id="A0A6N6VND4"/>
<evidence type="ECO:0000313" key="4">
    <source>
        <dbReference type="Proteomes" id="UP000468901"/>
    </source>
</evidence>
<dbReference type="Pfam" id="PF13439">
    <property type="entry name" value="Glyco_transf_4"/>
    <property type="match status" value="1"/>
</dbReference>
<dbReference type="Pfam" id="PF00534">
    <property type="entry name" value="Glycos_transf_1"/>
    <property type="match status" value="1"/>
</dbReference>
<gene>
    <name evidence="3" type="ORF">F2P47_06320</name>
</gene>
<dbReference type="GO" id="GO:0016757">
    <property type="term" value="F:glycosyltransferase activity"/>
    <property type="evidence" value="ECO:0007669"/>
    <property type="project" value="InterPro"/>
</dbReference>
<sequence length="373" mass="41109">MARILYVINGFDRGGAEHGLLTLIRGGFFSGHDLTVLGFCRGRGALADEIGKELGPSKLEIVTPSETLTLRGCAVGALALWRRLRRERPDMVVLSLKQANVIGRAVLCAFPGIRCVSFEHIARYRARRAERIYRYLLWLFSFRVNEIWADCEETLQETGRYFMPRRRRSAVVPLFQAGDGVTKTDYRIGGPIRLVGAGRLVGRKNFALVIDAVARLRDEGLDVRLDIYGDGPEGEVLASKIAGARLSEAVRLRGYVSDWFSEATEYDAFVNMSDTEGFCIVVAEAMSVGLPIIATNVGGIRDYGVDGVNMLKLDVVDPGLLAASIRQLAVDEILRRRLGEAGRLAIRRDYSEGAVRARGVQLINMGSGLEKVC</sequence>
<dbReference type="CDD" id="cd03811">
    <property type="entry name" value="GT4_GT28_WabH-like"/>
    <property type="match status" value="1"/>
</dbReference>
<feature type="domain" description="Glycosyl transferase family 1" evidence="1">
    <location>
        <begin position="194"/>
        <end position="343"/>
    </location>
</feature>
<organism evidence="3 4">
    <name type="scientific">Parvibaculum sedimenti</name>
    <dbReference type="NCBI Taxonomy" id="2608632"/>
    <lineage>
        <taxon>Bacteria</taxon>
        <taxon>Pseudomonadati</taxon>
        <taxon>Pseudomonadota</taxon>
        <taxon>Alphaproteobacteria</taxon>
        <taxon>Hyphomicrobiales</taxon>
        <taxon>Parvibaculaceae</taxon>
        <taxon>Parvibaculum</taxon>
    </lineage>
</organism>
<keyword evidence="3" id="KW-0808">Transferase</keyword>
<dbReference type="PANTHER" id="PTHR12526:SF635">
    <property type="entry name" value="GLYCOSYL TRANSFERASE GROUP 1"/>
    <property type="match status" value="1"/>
</dbReference>
<feature type="domain" description="Glycosyltransferase subfamily 4-like N-terminal" evidence="2">
    <location>
        <begin position="14"/>
        <end position="173"/>
    </location>
</feature>
<dbReference type="RefSeq" id="WP_152215397.1">
    <property type="nucleotide sequence ID" value="NZ_WESC01000005.1"/>
</dbReference>
<comment type="caution">
    <text evidence="3">The sequence shown here is derived from an EMBL/GenBank/DDBJ whole genome shotgun (WGS) entry which is preliminary data.</text>
</comment>
<dbReference type="SUPFAM" id="SSF53756">
    <property type="entry name" value="UDP-Glycosyltransferase/glycogen phosphorylase"/>
    <property type="match status" value="1"/>
</dbReference>
<dbReference type="Proteomes" id="UP000468901">
    <property type="component" value="Unassembled WGS sequence"/>
</dbReference>
<dbReference type="Gene3D" id="3.40.50.2000">
    <property type="entry name" value="Glycogen Phosphorylase B"/>
    <property type="match status" value="2"/>
</dbReference>
<dbReference type="InterPro" id="IPR028098">
    <property type="entry name" value="Glyco_trans_4-like_N"/>
</dbReference>
<dbReference type="EMBL" id="WESC01000005">
    <property type="protein sequence ID" value="KAB7740662.1"/>
    <property type="molecule type" value="Genomic_DNA"/>
</dbReference>
<dbReference type="PANTHER" id="PTHR12526">
    <property type="entry name" value="GLYCOSYLTRANSFERASE"/>
    <property type="match status" value="1"/>
</dbReference>
<keyword evidence="4" id="KW-1185">Reference proteome</keyword>
<proteinExistence type="predicted"/>
<evidence type="ECO:0000259" key="2">
    <source>
        <dbReference type="Pfam" id="PF13439"/>
    </source>
</evidence>
<dbReference type="InterPro" id="IPR001296">
    <property type="entry name" value="Glyco_trans_1"/>
</dbReference>